<reference evidence="2" key="1">
    <citation type="journal article" date="2023" name="Front. Mar. Sci.">
        <title>A new Merluccius polli reference genome to investigate the effects of global change in West African waters.</title>
        <authorList>
            <person name="Mateo J.L."/>
            <person name="Blanco-Fernandez C."/>
            <person name="Garcia-Vazquez E."/>
            <person name="Machado-Schiaffino G."/>
        </authorList>
    </citation>
    <scope>NUCLEOTIDE SEQUENCE</scope>
    <source>
        <strain evidence="2">C29</strain>
        <tissue evidence="2">Fin</tissue>
    </source>
</reference>
<organism evidence="2 3">
    <name type="scientific">Merluccius polli</name>
    <name type="common">Benguela hake</name>
    <name type="synonym">Merluccius cadenati</name>
    <dbReference type="NCBI Taxonomy" id="89951"/>
    <lineage>
        <taxon>Eukaryota</taxon>
        <taxon>Metazoa</taxon>
        <taxon>Chordata</taxon>
        <taxon>Craniata</taxon>
        <taxon>Vertebrata</taxon>
        <taxon>Euteleostomi</taxon>
        <taxon>Actinopterygii</taxon>
        <taxon>Neopterygii</taxon>
        <taxon>Teleostei</taxon>
        <taxon>Neoteleostei</taxon>
        <taxon>Acanthomorphata</taxon>
        <taxon>Zeiogadaria</taxon>
        <taxon>Gadariae</taxon>
        <taxon>Gadiformes</taxon>
        <taxon>Gadoidei</taxon>
        <taxon>Merlucciidae</taxon>
        <taxon>Merluccius</taxon>
    </lineage>
</organism>
<dbReference type="InterPro" id="IPR000477">
    <property type="entry name" value="RT_dom"/>
</dbReference>
<dbReference type="InterPro" id="IPR043502">
    <property type="entry name" value="DNA/RNA_pol_sf"/>
</dbReference>
<gene>
    <name evidence="2" type="primary">pol_94</name>
    <name evidence="2" type="ORF">N1851_002678</name>
</gene>
<dbReference type="Pfam" id="PF00078">
    <property type="entry name" value="RVT_1"/>
    <property type="match status" value="1"/>
</dbReference>
<dbReference type="GO" id="GO:0003964">
    <property type="term" value="F:RNA-directed DNA polymerase activity"/>
    <property type="evidence" value="ECO:0007669"/>
    <property type="project" value="UniProtKB-KW"/>
</dbReference>
<dbReference type="Proteomes" id="UP001174136">
    <property type="component" value="Unassembled WGS sequence"/>
</dbReference>
<dbReference type="Pfam" id="PF09004">
    <property type="entry name" value="ALKBH8_N"/>
    <property type="match status" value="1"/>
</dbReference>
<dbReference type="GO" id="GO:0016706">
    <property type="term" value="F:2-oxoglutarate-dependent dioxygenase activity"/>
    <property type="evidence" value="ECO:0007669"/>
    <property type="project" value="InterPro"/>
</dbReference>
<dbReference type="PANTHER" id="PTHR47510">
    <property type="entry name" value="REVERSE TRANSCRIPTASE DOMAIN-CONTAINING PROTEIN"/>
    <property type="match status" value="1"/>
</dbReference>
<evidence type="ECO:0000313" key="2">
    <source>
        <dbReference type="EMBL" id="KAK0155002.1"/>
    </source>
</evidence>
<keyword evidence="2" id="KW-0808">Transferase</keyword>
<dbReference type="PROSITE" id="PS50878">
    <property type="entry name" value="RT_POL"/>
    <property type="match status" value="1"/>
</dbReference>
<proteinExistence type="predicted"/>
<name>A0AA47PCV7_MERPO</name>
<evidence type="ECO:0000313" key="3">
    <source>
        <dbReference type="Proteomes" id="UP001174136"/>
    </source>
</evidence>
<dbReference type="AlphaFoldDB" id="A0AA47PCV7"/>
<keyword evidence="3" id="KW-1185">Reference proteome</keyword>
<keyword evidence="2" id="KW-0548">Nucleotidyltransferase</keyword>
<dbReference type="PANTHER" id="PTHR47510:SF3">
    <property type="entry name" value="ENDO_EXONUCLEASE_PHOSPHATASE DOMAIN-CONTAINING PROTEIN"/>
    <property type="match status" value="1"/>
</dbReference>
<comment type="caution">
    <text evidence="2">The sequence shown here is derived from an EMBL/GenBank/DDBJ whole genome shotgun (WGS) entry which is preliminary data.</text>
</comment>
<dbReference type="GO" id="GO:0008168">
    <property type="term" value="F:methyltransferase activity"/>
    <property type="evidence" value="ECO:0007669"/>
    <property type="project" value="InterPro"/>
</dbReference>
<accession>A0AA47PCV7</accession>
<evidence type="ECO:0000259" key="1">
    <source>
        <dbReference type="PROSITE" id="PS50878"/>
    </source>
</evidence>
<protein>
    <submittedName>
        <fullName evidence="2">RNA-directed DNA polymerase from mobile element jockey</fullName>
    </submittedName>
</protein>
<dbReference type="InterPro" id="IPR015095">
    <property type="entry name" value="AlkB_hom8_N"/>
</dbReference>
<sequence>MTAKLKSRINARDIAYSAARAALRRGISSAKLVNKNRIVAHSSNSWQVWEGIRAITDYKGVSSPPVNSSATLAEELNIFYARFDEILIEITKTVLPPLSPTDTALVLCTHWDQMEYMGECSKTLTPVFTTIFNLSLATSRLPACFKSATIVPVPKQSKVTNLNDYRPVALTPIAAKCLERLVITHIKAAIPPSLDQYQFAYRKNRSTEDAIAIVLHTLLQHLEHRSTYARLLFVDFNSAFNTILPNKLHNKLHGLGLSTTLCNWILDFLTNRTQYVRVGKHTSSTLTINTGAPQGCVLSPLLYTLFTYDCSSSSPSTHVIKCADDTTMLSLITGNDETAYRREVQLLTAWCSSNNLALNTKKTKEVIVDFRKTGQLSHSPLLIGNEVVERVSSFRFLGVTVSEDLSWGRNIASATAKAQQRLYFLRKLRWSRLPQRLLLMVNFYHCAVESVLTYGLLVWFSGCTSAEKEAIHRVVRAAGKIIGVILPDITTVYTSRCMRQVENILQDYLHPAHHPFSTIALWEKI</sequence>
<dbReference type="SUPFAM" id="SSF56672">
    <property type="entry name" value="DNA/RNA polymerases"/>
    <property type="match status" value="1"/>
</dbReference>
<keyword evidence="2" id="KW-0695">RNA-directed DNA polymerase</keyword>
<feature type="domain" description="Reverse transcriptase" evidence="1">
    <location>
        <begin position="134"/>
        <end position="401"/>
    </location>
</feature>
<dbReference type="CDD" id="cd01650">
    <property type="entry name" value="RT_nLTR_like"/>
    <property type="match status" value="1"/>
</dbReference>
<dbReference type="EMBL" id="JAOPHQ010000311">
    <property type="protein sequence ID" value="KAK0155002.1"/>
    <property type="molecule type" value="Genomic_DNA"/>
</dbReference>